<feature type="transmembrane region" description="Helical" evidence="6">
    <location>
        <begin position="81"/>
        <end position="102"/>
    </location>
</feature>
<organism evidence="7 8">
    <name type="scientific">Flagellimonas lutaonensis</name>
    <dbReference type="NCBI Taxonomy" id="516051"/>
    <lineage>
        <taxon>Bacteria</taxon>
        <taxon>Pseudomonadati</taxon>
        <taxon>Bacteroidota</taxon>
        <taxon>Flavobacteriia</taxon>
        <taxon>Flavobacteriales</taxon>
        <taxon>Flavobacteriaceae</taxon>
        <taxon>Flagellimonas</taxon>
    </lineage>
</organism>
<gene>
    <name evidence="7" type="ORF">VC82_347</name>
</gene>
<comment type="similarity">
    <text evidence="2">Belongs to the TMEM86 family.</text>
</comment>
<accession>A0A0D5YP01</accession>
<keyword evidence="5 6" id="KW-0472">Membrane</keyword>
<dbReference type="AlphaFoldDB" id="A0A0D5YP01"/>
<proteinExistence type="inferred from homology"/>
<evidence type="ECO:0000256" key="5">
    <source>
        <dbReference type="ARBA" id="ARBA00023136"/>
    </source>
</evidence>
<dbReference type="STRING" id="516051.VC82_347"/>
<keyword evidence="3 6" id="KW-0812">Transmembrane</keyword>
<dbReference type="HOGENOM" id="CLU_079086_0_0_10"/>
<keyword evidence="8" id="KW-1185">Reference proteome</keyword>
<dbReference type="KEGG" id="mlt:VC82_347"/>
<dbReference type="InterPro" id="IPR012506">
    <property type="entry name" value="TMEM86B-like"/>
</dbReference>
<dbReference type="Proteomes" id="UP000032726">
    <property type="component" value="Chromosome"/>
</dbReference>
<evidence type="ECO:0000256" key="1">
    <source>
        <dbReference type="ARBA" id="ARBA00004141"/>
    </source>
</evidence>
<feature type="transmembrane region" description="Helical" evidence="6">
    <location>
        <begin position="137"/>
        <end position="157"/>
    </location>
</feature>
<dbReference type="PANTHER" id="PTHR31885">
    <property type="entry name" value="GH04784P"/>
    <property type="match status" value="1"/>
</dbReference>
<reference evidence="7 8" key="1">
    <citation type="submission" date="2015-03" db="EMBL/GenBank/DDBJ databases">
        <title>Complete genome sequence of Muricauda lutaonensis CC-HSB-11T, isolated from a coastal hot spring.</title>
        <authorList>
            <person name="Kim K.M."/>
        </authorList>
    </citation>
    <scope>NUCLEOTIDE SEQUENCE [LARGE SCALE GENOMIC DNA]</scope>
    <source>
        <strain evidence="7 8">CC-HSB-11</strain>
    </source>
</reference>
<feature type="transmembrane region" description="Helical" evidence="6">
    <location>
        <begin position="196"/>
        <end position="219"/>
    </location>
</feature>
<evidence type="ECO:0000313" key="8">
    <source>
        <dbReference type="Proteomes" id="UP000032726"/>
    </source>
</evidence>
<evidence type="ECO:0000256" key="2">
    <source>
        <dbReference type="ARBA" id="ARBA00007375"/>
    </source>
</evidence>
<comment type="subcellular location">
    <subcellularLocation>
        <location evidence="1">Membrane</location>
        <topology evidence="1">Multi-pass membrane protein</topology>
    </subcellularLocation>
</comment>
<feature type="transmembrane region" description="Helical" evidence="6">
    <location>
        <begin position="114"/>
        <end position="131"/>
    </location>
</feature>
<evidence type="ECO:0000256" key="4">
    <source>
        <dbReference type="ARBA" id="ARBA00022989"/>
    </source>
</evidence>
<dbReference type="PANTHER" id="PTHR31885:SF6">
    <property type="entry name" value="GH04784P"/>
    <property type="match status" value="1"/>
</dbReference>
<sequence>MGFQRFLWLFFAIVLLELVACSNDSLAGVRFISKPAITISLLIFLFFQSELPARAKKFLGLGLLFSLSGDVLLMFDESSPLFFIGGLLSFLLAHLMYLSVFLKKSMFAKKSTLVYGNLLALYALAILYLILPNVGNLLPYVIVYMLVLLLLVLVAFLRKPFTNSVSYRLFLFGALSFMVSDSLLALNKFYLAFEMAAVAIMLTYALAQLLIVLGGITAAKKP</sequence>
<evidence type="ECO:0000256" key="6">
    <source>
        <dbReference type="SAM" id="Phobius"/>
    </source>
</evidence>
<dbReference type="GO" id="GO:0016020">
    <property type="term" value="C:membrane"/>
    <property type="evidence" value="ECO:0007669"/>
    <property type="project" value="UniProtKB-SubCell"/>
</dbReference>
<dbReference type="RefSeq" id="WP_045800848.1">
    <property type="nucleotide sequence ID" value="NZ_CP011071.1"/>
</dbReference>
<evidence type="ECO:0000256" key="3">
    <source>
        <dbReference type="ARBA" id="ARBA00022692"/>
    </source>
</evidence>
<dbReference type="Pfam" id="PF07947">
    <property type="entry name" value="YhhN"/>
    <property type="match status" value="1"/>
</dbReference>
<evidence type="ECO:0000313" key="7">
    <source>
        <dbReference type="EMBL" id="AKA34030.1"/>
    </source>
</evidence>
<protein>
    <submittedName>
        <fullName evidence="7">Putative membrane protein</fullName>
    </submittedName>
</protein>
<dbReference type="EMBL" id="CP011071">
    <property type="protein sequence ID" value="AKA34030.1"/>
    <property type="molecule type" value="Genomic_DNA"/>
</dbReference>
<dbReference type="GO" id="GO:0016787">
    <property type="term" value="F:hydrolase activity"/>
    <property type="evidence" value="ECO:0007669"/>
    <property type="project" value="TreeGrafter"/>
</dbReference>
<feature type="transmembrane region" description="Helical" evidence="6">
    <location>
        <begin position="169"/>
        <end position="190"/>
    </location>
</feature>
<name>A0A0D5YP01_9FLAO</name>
<feature type="transmembrane region" description="Helical" evidence="6">
    <location>
        <begin position="31"/>
        <end position="47"/>
    </location>
</feature>
<keyword evidence="4 6" id="KW-1133">Transmembrane helix</keyword>